<evidence type="ECO:0000256" key="1">
    <source>
        <dbReference type="ARBA" id="ARBA00004141"/>
    </source>
</evidence>
<name>A0A9W9W6Y0_9EURO</name>
<sequence>MSTGTLFVLDSRTGFKYDIPIRRNAVHALDLQRIRAPGGTAHPADQISRGLRVFDPGLQNTAVQESAISFSDHDQNSLIFWGYTLEQLWEADFEHMFHLLMWGTYSSETQRAELSRKLAQHMKDIPNAVHDAIHMFPKSTLPLPLILAGLSAYLASVPDVMPISTHATIYQENLEHGDQIILQTVACYAVVFAVVRCHRNGIQYQPPSVDRTYFENLFIMAGLTDSTTQQPDKVKLSCYRRFSLLNADHGMALSVFSALATASSLTDPISCLITAITAAHGPLHFGATESAQRALKEIGNPDNVSAFLNEVKARKRKLFGYGHREYKGIDPRVALIQKILKDLPVKTNPLFQIAESIEAAASKDEYFVSRHLYPNADFYGNFVFTAIGIESEMIPAAMLSHRIMGIMAHWREYMAALASAFSPLSANIYFPALNSIAKDLHVTPSQINLTITTYMIFQGLAPTFTGSLADQVGRRPAYIYCFLVYIAGNIALAIQHWYPALLFLRAVQSCGSSGTVALASAVAADIITPAERGAYLGIASLGNILAPSLGPVLGGC</sequence>
<feature type="transmembrane region" description="Helical" evidence="4">
    <location>
        <begin position="413"/>
        <end position="433"/>
    </location>
</feature>
<dbReference type="PANTHER" id="PTHR11739">
    <property type="entry name" value="CITRATE SYNTHASE"/>
    <property type="match status" value="1"/>
</dbReference>
<feature type="transmembrane region" description="Helical" evidence="4">
    <location>
        <begin position="477"/>
        <end position="498"/>
    </location>
</feature>
<dbReference type="SUPFAM" id="SSF48256">
    <property type="entry name" value="Citrate synthase"/>
    <property type="match status" value="1"/>
</dbReference>
<dbReference type="InterPro" id="IPR036259">
    <property type="entry name" value="MFS_trans_sf"/>
</dbReference>
<dbReference type="Pfam" id="PF00285">
    <property type="entry name" value="Citrate_synt"/>
    <property type="match status" value="1"/>
</dbReference>
<proteinExistence type="inferred from homology"/>
<evidence type="ECO:0000313" key="6">
    <source>
        <dbReference type="EMBL" id="KAJ5404537.1"/>
    </source>
</evidence>
<organism evidence="6 7">
    <name type="scientific">Penicillium cosmopolitanum</name>
    <dbReference type="NCBI Taxonomy" id="1131564"/>
    <lineage>
        <taxon>Eukaryota</taxon>
        <taxon>Fungi</taxon>
        <taxon>Dikarya</taxon>
        <taxon>Ascomycota</taxon>
        <taxon>Pezizomycotina</taxon>
        <taxon>Eurotiomycetes</taxon>
        <taxon>Eurotiomycetidae</taxon>
        <taxon>Eurotiales</taxon>
        <taxon>Aspergillaceae</taxon>
        <taxon>Penicillium</taxon>
    </lineage>
</organism>
<feature type="transmembrane region" description="Helical" evidence="4">
    <location>
        <begin position="445"/>
        <end position="465"/>
    </location>
</feature>
<dbReference type="OrthoDB" id="435022at2759"/>
<evidence type="ECO:0000256" key="4">
    <source>
        <dbReference type="SAM" id="Phobius"/>
    </source>
</evidence>
<reference evidence="6" key="1">
    <citation type="submission" date="2022-12" db="EMBL/GenBank/DDBJ databases">
        <authorList>
            <person name="Petersen C."/>
        </authorList>
    </citation>
    <scope>NUCLEOTIDE SEQUENCE</scope>
    <source>
        <strain evidence="6">IBT 29677</strain>
    </source>
</reference>
<feature type="domain" description="Major facilitator superfamily (MFS) profile" evidence="5">
    <location>
        <begin position="411"/>
        <end position="556"/>
    </location>
</feature>
<dbReference type="Gene3D" id="1.10.230.10">
    <property type="entry name" value="Cytochrome P450-Terp, domain 2"/>
    <property type="match status" value="1"/>
</dbReference>
<evidence type="ECO:0000256" key="2">
    <source>
        <dbReference type="ARBA" id="ARBA00010566"/>
    </source>
</evidence>
<dbReference type="GO" id="GO:0016020">
    <property type="term" value="C:membrane"/>
    <property type="evidence" value="ECO:0007669"/>
    <property type="project" value="UniProtKB-SubCell"/>
</dbReference>
<dbReference type="InterPro" id="IPR016142">
    <property type="entry name" value="Citrate_synth-like_lrg_a-sub"/>
</dbReference>
<dbReference type="InterPro" id="IPR002020">
    <property type="entry name" value="Citrate_synthase"/>
</dbReference>
<protein>
    <recommendedName>
        <fullName evidence="5">Major facilitator superfamily (MFS) profile domain-containing protein</fullName>
    </recommendedName>
</protein>
<dbReference type="RefSeq" id="XP_056491779.1">
    <property type="nucleotide sequence ID" value="XM_056629045.1"/>
</dbReference>
<keyword evidence="4" id="KW-0812">Transmembrane</keyword>
<dbReference type="InterPro" id="IPR036969">
    <property type="entry name" value="Citrate_synthase_sf"/>
</dbReference>
<keyword evidence="4" id="KW-1133">Transmembrane helix</keyword>
<dbReference type="GO" id="GO:0006099">
    <property type="term" value="P:tricarboxylic acid cycle"/>
    <property type="evidence" value="ECO:0007669"/>
    <property type="project" value="TreeGrafter"/>
</dbReference>
<dbReference type="GO" id="GO:0022857">
    <property type="term" value="F:transmembrane transporter activity"/>
    <property type="evidence" value="ECO:0007669"/>
    <property type="project" value="InterPro"/>
</dbReference>
<dbReference type="Pfam" id="PF07690">
    <property type="entry name" value="MFS_1"/>
    <property type="match status" value="1"/>
</dbReference>
<keyword evidence="4" id="KW-0472">Membrane</keyword>
<dbReference type="PROSITE" id="PS50850">
    <property type="entry name" value="MFS"/>
    <property type="match status" value="1"/>
</dbReference>
<dbReference type="Proteomes" id="UP001147747">
    <property type="component" value="Unassembled WGS sequence"/>
</dbReference>
<comment type="similarity">
    <text evidence="2">Belongs to the citrate synthase family.</text>
</comment>
<accession>A0A9W9W6Y0</accession>
<dbReference type="PANTHER" id="PTHR11739:SF4">
    <property type="entry name" value="CITRATE SYNTHASE, PEROXISOMAL"/>
    <property type="match status" value="1"/>
</dbReference>
<dbReference type="SUPFAM" id="SSF103473">
    <property type="entry name" value="MFS general substrate transporter"/>
    <property type="match status" value="1"/>
</dbReference>
<dbReference type="GO" id="GO:0005975">
    <property type="term" value="P:carbohydrate metabolic process"/>
    <property type="evidence" value="ECO:0007669"/>
    <property type="project" value="TreeGrafter"/>
</dbReference>
<comment type="subcellular location">
    <subcellularLocation>
        <location evidence="1">Membrane</location>
        <topology evidence="1">Multi-pass membrane protein</topology>
    </subcellularLocation>
</comment>
<dbReference type="AlphaFoldDB" id="A0A9W9W6Y0"/>
<dbReference type="Gene3D" id="1.10.580.10">
    <property type="entry name" value="Citrate Synthase, domain 1"/>
    <property type="match status" value="1"/>
</dbReference>
<dbReference type="InterPro" id="IPR020846">
    <property type="entry name" value="MFS_dom"/>
</dbReference>
<keyword evidence="3" id="KW-0808">Transferase</keyword>
<keyword evidence="7" id="KW-1185">Reference proteome</keyword>
<dbReference type="Gene3D" id="1.20.1720.10">
    <property type="entry name" value="Multidrug resistance protein D"/>
    <property type="match status" value="1"/>
</dbReference>
<dbReference type="InterPro" id="IPR011701">
    <property type="entry name" value="MFS"/>
</dbReference>
<dbReference type="GeneID" id="81368025"/>
<gene>
    <name evidence="6" type="ORF">N7509_004408</name>
</gene>
<feature type="transmembrane region" description="Helical" evidence="4">
    <location>
        <begin position="378"/>
        <end position="401"/>
    </location>
</feature>
<comment type="caution">
    <text evidence="6">The sequence shown here is derived from an EMBL/GenBank/DDBJ whole genome shotgun (WGS) entry which is preliminary data.</text>
</comment>
<evidence type="ECO:0000313" key="7">
    <source>
        <dbReference type="Proteomes" id="UP001147747"/>
    </source>
</evidence>
<dbReference type="GO" id="GO:0046912">
    <property type="term" value="F:acyltransferase activity, acyl groups converted into alkyl on transfer"/>
    <property type="evidence" value="ECO:0007669"/>
    <property type="project" value="InterPro"/>
</dbReference>
<evidence type="ECO:0000259" key="5">
    <source>
        <dbReference type="PROSITE" id="PS50850"/>
    </source>
</evidence>
<dbReference type="GO" id="GO:0005759">
    <property type="term" value="C:mitochondrial matrix"/>
    <property type="evidence" value="ECO:0007669"/>
    <property type="project" value="TreeGrafter"/>
</dbReference>
<dbReference type="InterPro" id="IPR016143">
    <property type="entry name" value="Citrate_synth-like_sm_a-sub"/>
</dbReference>
<reference evidence="6" key="2">
    <citation type="journal article" date="2023" name="IMA Fungus">
        <title>Comparative genomic study of the Penicillium genus elucidates a diverse pangenome and 15 lateral gene transfer events.</title>
        <authorList>
            <person name="Petersen C."/>
            <person name="Sorensen T."/>
            <person name="Nielsen M.R."/>
            <person name="Sondergaard T.E."/>
            <person name="Sorensen J.L."/>
            <person name="Fitzpatrick D.A."/>
            <person name="Frisvad J.C."/>
            <person name="Nielsen K.L."/>
        </authorList>
    </citation>
    <scope>NUCLEOTIDE SEQUENCE</scope>
    <source>
        <strain evidence="6">IBT 29677</strain>
    </source>
</reference>
<evidence type="ECO:0000256" key="3">
    <source>
        <dbReference type="ARBA" id="ARBA00022679"/>
    </source>
</evidence>
<dbReference type="EMBL" id="JAPZBU010000005">
    <property type="protein sequence ID" value="KAJ5404537.1"/>
    <property type="molecule type" value="Genomic_DNA"/>
</dbReference>